<dbReference type="KEGG" id="pchi:PC41400_24440"/>
<keyword evidence="3" id="KW-0546">Nucleotide metabolism</keyword>
<feature type="active site" description="Proton acceptor" evidence="3">
    <location>
        <position position="86"/>
    </location>
</feature>
<dbReference type="GO" id="GO:0005737">
    <property type="term" value="C:cytoplasm"/>
    <property type="evidence" value="ECO:0007669"/>
    <property type="project" value="UniProtKB-SubCell"/>
</dbReference>
<name>A0A410X219_9BACL</name>
<evidence type="ECO:0000313" key="5">
    <source>
        <dbReference type="EMBL" id="QAV20659.1"/>
    </source>
</evidence>
<protein>
    <recommendedName>
        <fullName evidence="3">dTTP/UTP pyrophosphatase</fullName>
        <shortName evidence="3">dTTPase/UTPase</shortName>
        <ecNumber evidence="3">3.6.1.9</ecNumber>
    </recommendedName>
    <alternativeName>
        <fullName evidence="3">Nucleoside triphosphate pyrophosphatase</fullName>
    </alternativeName>
    <alternativeName>
        <fullName evidence="3">Nucleotide pyrophosphatase</fullName>
        <shortName evidence="3">Nucleotide PPase</shortName>
    </alternativeName>
</protein>
<comment type="caution">
    <text evidence="3">Lacks conserved residue(s) required for the propagation of feature annotation.</text>
</comment>
<dbReference type="SUPFAM" id="SSF52972">
    <property type="entry name" value="ITPase-like"/>
    <property type="match status" value="1"/>
</dbReference>
<dbReference type="InterPro" id="IPR029001">
    <property type="entry name" value="ITPase-like_fam"/>
</dbReference>
<dbReference type="Proteomes" id="UP000288943">
    <property type="component" value="Chromosome"/>
</dbReference>
<comment type="similarity">
    <text evidence="3">Belongs to the Maf family. YhdE subfamily.</text>
</comment>
<dbReference type="OrthoDB" id="9807767at2"/>
<dbReference type="InterPro" id="IPR003697">
    <property type="entry name" value="Maf-like"/>
</dbReference>
<keyword evidence="2 3" id="KW-0378">Hydrolase</keyword>
<dbReference type="RefSeq" id="WP_042230470.1">
    <property type="nucleotide sequence ID" value="NZ_CP026520.1"/>
</dbReference>
<evidence type="ECO:0000256" key="3">
    <source>
        <dbReference type="HAMAP-Rule" id="MF_00528"/>
    </source>
</evidence>
<dbReference type="CDD" id="cd00555">
    <property type="entry name" value="Maf"/>
    <property type="match status" value="1"/>
</dbReference>
<feature type="site" description="Important for substrate specificity" evidence="3">
    <location>
        <position position="171"/>
    </location>
</feature>
<dbReference type="GeneID" id="95377946"/>
<comment type="function">
    <text evidence="3">Nucleoside triphosphate pyrophosphatase that hydrolyzes dTTP and UTP. May have a dual role in cell division arrest and in preventing the incorporation of modified nucleotides into cellular nucleic acids.</text>
</comment>
<dbReference type="EMBL" id="CP026520">
    <property type="protein sequence ID" value="QAV20659.1"/>
    <property type="molecule type" value="Genomic_DNA"/>
</dbReference>
<organism evidence="5 6">
    <name type="scientific">Paenibacillus chitinolyticus</name>
    <dbReference type="NCBI Taxonomy" id="79263"/>
    <lineage>
        <taxon>Bacteria</taxon>
        <taxon>Bacillati</taxon>
        <taxon>Bacillota</taxon>
        <taxon>Bacilli</taxon>
        <taxon>Bacillales</taxon>
        <taxon>Paenibacillaceae</taxon>
        <taxon>Paenibacillus</taxon>
    </lineage>
</organism>
<feature type="site" description="Important for substrate specificity" evidence="3">
    <location>
        <position position="23"/>
    </location>
</feature>
<comment type="catalytic activity">
    <reaction evidence="3">
        <text>UTP + H2O = UMP + diphosphate + H(+)</text>
        <dbReference type="Rhea" id="RHEA:29395"/>
        <dbReference type="ChEBI" id="CHEBI:15377"/>
        <dbReference type="ChEBI" id="CHEBI:15378"/>
        <dbReference type="ChEBI" id="CHEBI:33019"/>
        <dbReference type="ChEBI" id="CHEBI:46398"/>
        <dbReference type="ChEBI" id="CHEBI:57865"/>
        <dbReference type="EC" id="3.6.1.9"/>
    </reaction>
</comment>
<comment type="catalytic activity">
    <reaction evidence="3">
        <text>dTTP + H2O = dTMP + diphosphate + H(+)</text>
        <dbReference type="Rhea" id="RHEA:28534"/>
        <dbReference type="ChEBI" id="CHEBI:15377"/>
        <dbReference type="ChEBI" id="CHEBI:15378"/>
        <dbReference type="ChEBI" id="CHEBI:33019"/>
        <dbReference type="ChEBI" id="CHEBI:37568"/>
        <dbReference type="ChEBI" id="CHEBI:63528"/>
        <dbReference type="EC" id="3.6.1.9"/>
    </reaction>
</comment>
<comment type="subcellular location">
    <subcellularLocation>
        <location evidence="3">Cytoplasm</location>
    </subcellularLocation>
</comment>
<keyword evidence="7" id="KW-1185">Reference proteome</keyword>
<dbReference type="PIRSF" id="PIRSF006305">
    <property type="entry name" value="Maf"/>
    <property type="match status" value="1"/>
</dbReference>
<evidence type="ECO:0000256" key="2">
    <source>
        <dbReference type="ARBA" id="ARBA00022801"/>
    </source>
</evidence>
<evidence type="ECO:0000313" key="7">
    <source>
        <dbReference type="Proteomes" id="UP001527202"/>
    </source>
</evidence>
<dbReference type="NCBIfam" id="TIGR00172">
    <property type="entry name" value="maf"/>
    <property type="match status" value="1"/>
</dbReference>
<comment type="cofactor">
    <cofactor evidence="1 3">
        <name>a divalent metal cation</name>
        <dbReference type="ChEBI" id="CHEBI:60240"/>
    </cofactor>
</comment>
<dbReference type="Gene3D" id="3.90.950.10">
    <property type="match status" value="1"/>
</dbReference>
<dbReference type="Proteomes" id="UP001527202">
    <property type="component" value="Unassembled WGS sequence"/>
</dbReference>
<dbReference type="GO" id="GO:0009117">
    <property type="term" value="P:nucleotide metabolic process"/>
    <property type="evidence" value="ECO:0007669"/>
    <property type="project" value="UniProtKB-KW"/>
</dbReference>
<evidence type="ECO:0000313" key="4">
    <source>
        <dbReference type="EMBL" id="MCY9597455.1"/>
    </source>
</evidence>
<dbReference type="EMBL" id="JAMDMJ010000022">
    <property type="protein sequence ID" value="MCY9597455.1"/>
    <property type="molecule type" value="Genomic_DNA"/>
</dbReference>
<dbReference type="PANTHER" id="PTHR43213:SF5">
    <property type="entry name" value="BIFUNCTIONAL DTTP_UTP PYROPHOSPHATASE_METHYLTRANSFERASE PROTEIN-RELATED"/>
    <property type="match status" value="1"/>
</dbReference>
<dbReference type="GO" id="GO:0047429">
    <property type="term" value="F:nucleoside triphosphate diphosphatase activity"/>
    <property type="evidence" value="ECO:0007669"/>
    <property type="project" value="UniProtKB-EC"/>
</dbReference>
<evidence type="ECO:0000256" key="1">
    <source>
        <dbReference type="ARBA" id="ARBA00001968"/>
    </source>
</evidence>
<reference evidence="5 6" key="1">
    <citation type="submission" date="2018-01" db="EMBL/GenBank/DDBJ databases">
        <title>The whole genome sequencing and assembly of Paenibacillus chitinolyticus KCCM 41400 strain.</title>
        <authorList>
            <person name="Kim J.-Y."/>
            <person name="Park M.-K."/>
            <person name="Lee Y.-J."/>
            <person name="Yi H."/>
            <person name="Bahn Y.-S."/>
            <person name="Kim J.F."/>
            <person name="Lee D.-W."/>
        </authorList>
    </citation>
    <scope>NUCLEOTIDE SEQUENCE [LARGE SCALE GENOMIC DNA]</scope>
    <source>
        <strain evidence="5 6">KCCM 41400</strain>
    </source>
</reference>
<evidence type="ECO:0000313" key="6">
    <source>
        <dbReference type="Proteomes" id="UP000288943"/>
    </source>
</evidence>
<dbReference type="Pfam" id="PF02545">
    <property type="entry name" value="Maf"/>
    <property type="match status" value="1"/>
</dbReference>
<keyword evidence="3" id="KW-0963">Cytoplasm</keyword>
<feature type="site" description="Important for substrate specificity" evidence="3">
    <location>
        <position position="87"/>
    </location>
</feature>
<accession>A0A410X219</accession>
<proteinExistence type="inferred from homology"/>
<gene>
    <name evidence="4" type="ORF">M5X16_16965</name>
    <name evidence="5" type="ORF">PC41400_24440</name>
</gene>
<dbReference type="AlphaFoldDB" id="A0A410X219"/>
<dbReference type="PANTHER" id="PTHR43213">
    <property type="entry name" value="BIFUNCTIONAL DTTP/UTP PYROPHOSPHATASE/METHYLTRANSFERASE PROTEIN-RELATED"/>
    <property type="match status" value="1"/>
</dbReference>
<sequence>MSQSGSAPYEQGIKLILASSSPRRQELLKGMGLNFEIISSDADETVEESLSPREIVETLAVRKAEAVSVSLPVSYAPDRTVVIGSDTIVVLGGEVLGKPRDERDALRMLSALQGQTHEVFSGVACLSADRRNVSVSHRRTKVTMKAMDEQRILRYIGTGEPSDKAGAYAIQGIGATLIEGIEGDYFNVVGLPVSLLSEMLEPFGIRVI</sequence>
<dbReference type="EC" id="3.6.1.9" evidence="3"/>
<dbReference type="HAMAP" id="MF_00528">
    <property type="entry name" value="Maf"/>
    <property type="match status" value="1"/>
</dbReference>
<reference evidence="4 7" key="2">
    <citation type="submission" date="2022-05" db="EMBL/GenBank/DDBJ databases">
        <title>Genome Sequencing of Bee-Associated Microbes.</title>
        <authorList>
            <person name="Dunlap C."/>
        </authorList>
    </citation>
    <scope>NUCLEOTIDE SEQUENCE [LARGE SCALE GENOMIC DNA]</scope>
    <source>
        <strain evidence="4 7">NRRL B-23120</strain>
    </source>
</reference>